<sequence length="77" mass="8935">MHESLLTHAPQHLVSPTPCWPQRPASSLAGSSALFSLQIPFARQFDVADPVFDRDFQEMIHAFNDHIQQYYQTRVFY</sequence>
<dbReference type="EMBL" id="CM056813">
    <property type="protein sequence ID" value="KAJ8641456.1"/>
    <property type="molecule type" value="Genomic_DNA"/>
</dbReference>
<comment type="caution">
    <text evidence="1">The sequence shown here is derived from an EMBL/GenBank/DDBJ whole genome shotgun (WGS) entry which is preliminary data.</text>
</comment>
<gene>
    <name evidence="1" type="ORF">MRB53_018150</name>
</gene>
<evidence type="ECO:0000313" key="1">
    <source>
        <dbReference type="EMBL" id="KAJ8641456.1"/>
    </source>
</evidence>
<dbReference type="Proteomes" id="UP001234297">
    <property type="component" value="Chromosome 5"/>
</dbReference>
<reference evidence="1 2" key="1">
    <citation type="journal article" date="2022" name="Hortic Res">
        <title>A haplotype resolved chromosomal level avocado genome allows analysis of novel avocado genes.</title>
        <authorList>
            <person name="Nath O."/>
            <person name="Fletcher S.J."/>
            <person name="Hayward A."/>
            <person name="Shaw L.M."/>
            <person name="Masouleh A.K."/>
            <person name="Furtado A."/>
            <person name="Henry R.J."/>
            <person name="Mitter N."/>
        </authorList>
    </citation>
    <scope>NUCLEOTIDE SEQUENCE [LARGE SCALE GENOMIC DNA]</scope>
    <source>
        <strain evidence="2">cv. Hass</strain>
    </source>
</reference>
<accession>A0ACC2M6M9</accession>
<name>A0ACC2M6M9_PERAE</name>
<organism evidence="1 2">
    <name type="scientific">Persea americana</name>
    <name type="common">Avocado</name>
    <dbReference type="NCBI Taxonomy" id="3435"/>
    <lineage>
        <taxon>Eukaryota</taxon>
        <taxon>Viridiplantae</taxon>
        <taxon>Streptophyta</taxon>
        <taxon>Embryophyta</taxon>
        <taxon>Tracheophyta</taxon>
        <taxon>Spermatophyta</taxon>
        <taxon>Magnoliopsida</taxon>
        <taxon>Magnoliidae</taxon>
        <taxon>Laurales</taxon>
        <taxon>Lauraceae</taxon>
        <taxon>Persea</taxon>
    </lineage>
</organism>
<proteinExistence type="predicted"/>
<evidence type="ECO:0000313" key="2">
    <source>
        <dbReference type="Proteomes" id="UP001234297"/>
    </source>
</evidence>
<keyword evidence="2" id="KW-1185">Reference proteome</keyword>
<protein>
    <submittedName>
        <fullName evidence="1">Uncharacterized protein</fullName>
    </submittedName>
</protein>